<reference evidence="14" key="1">
    <citation type="journal article" date="2015" name="Methods Ecol Evol 6">
        <title>Validating the power of mitochondrial metagenomics for community ecology and phylogenetics of complex assemblages.</title>
        <authorList>
            <person name="Gomez-Rodriguez C."/>
            <person name="Crampton-Platt A."/>
            <person name="Timmermans M.J.T.N."/>
            <person name="Baselga A."/>
            <person name="Vogler A.P."/>
        </authorList>
    </citation>
    <scope>NUCLEOTIDE SEQUENCE</scope>
</reference>
<sequence length="51" mass="6567">MPQMMPLNWLTLMFYFIMIFFLFNNLNFYNFFYNPNKKNISKIKIFLNWKW</sequence>
<evidence type="ECO:0000256" key="8">
    <source>
        <dbReference type="ARBA" id="ARBA00022989"/>
    </source>
</evidence>
<evidence type="ECO:0000256" key="2">
    <source>
        <dbReference type="ARBA" id="ARBA00008892"/>
    </source>
</evidence>
<keyword evidence="10 12" id="KW-0496">Mitochondrion</keyword>
<protein>
    <recommendedName>
        <fullName evidence="12">ATP synthase complex subunit 8</fullName>
    </recommendedName>
</protein>
<evidence type="ECO:0000256" key="7">
    <source>
        <dbReference type="ARBA" id="ARBA00022781"/>
    </source>
</evidence>
<keyword evidence="7 12" id="KW-0375">Hydrogen ion transport</keyword>
<keyword evidence="8 13" id="KW-1133">Transmembrane helix</keyword>
<evidence type="ECO:0000256" key="5">
    <source>
        <dbReference type="ARBA" id="ARBA00022547"/>
    </source>
</evidence>
<feature type="transmembrane region" description="Helical" evidence="13">
    <location>
        <begin position="12"/>
        <end position="32"/>
    </location>
</feature>
<comment type="subunit">
    <text evidence="3">F-type ATPases have 2 components, CF(1) - the catalytic core - and CF(0) - the membrane proton channel.</text>
</comment>
<evidence type="ECO:0000256" key="13">
    <source>
        <dbReference type="SAM" id="Phobius"/>
    </source>
</evidence>
<keyword evidence="5 12" id="KW-0138">CF(0)</keyword>
<dbReference type="Pfam" id="PF00895">
    <property type="entry name" value="ATP-synt_8"/>
    <property type="match status" value="1"/>
</dbReference>
<evidence type="ECO:0000313" key="14">
    <source>
        <dbReference type="EMBL" id="APX40853.1"/>
    </source>
</evidence>
<evidence type="ECO:0000256" key="12">
    <source>
        <dbReference type="RuleBase" id="RU003661"/>
    </source>
</evidence>
<evidence type="ECO:0000256" key="3">
    <source>
        <dbReference type="ARBA" id="ARBA00011291"/>
    </source>
</evidence>
<dbReference type="AlphaFoldDB" id="A0A3G1GSV2"/>
<evidence type="ECO:0000256" key="4">
    <source>
        <dbReference type="ARBA" id="ARBA00022448"/>
    </source>
</evidence>
<dbReference type="GO" id="GO:0015986">
    <property type="term" value="P:proton motive force-driven ATP synthesis"/>
    <property type="evidence" value="ECO:0007669"/>
    <property type="project" value="InterPro"/>
</dbReference>
<accession>A0A3G1GSV2</accession>
<comment type="similarity">
    <text evidence="2 12">Belongs to the ATPase protein 8 family.</text>
</comment>
<evidence type="ECO:0000256" key="9">
    <source>
        <dbReference type="ARBA" id="ARBA00023065"/>
    </source>
</evidence>
<comment type="subcellular location">
    <subcellularLocation>
        <location evidence="1 12">Mitochondrion membrane</location>
        <topology evidence="1 12">Single-pass membrane protein</topology>
    </subcellularLocation>
</comment>
<dbReference type="InterPro" id="IPR001421">
    <property type="entry name" value="ATP8_metazoa"/>
</dbReference>
<dbReference type="GO" id="GO:0031966">
    <property type="term" value="C:mitochondrial membrane"/>
    <property type="evidence" value="ECO:0007669"/>
    <property type="project" value="UniProtKB-SubCell"/>
</dbReference>
<keyword evidence="9 12" id="KW-0406">Ion transport</keyword>
<evidence type="ECO:0000256" key="10">
    <source>
        <dbReference type="ARBA" id="ARBA00023128"/>
    </source>
</evidence>
<organism evidence="14">
    <name type="scientific">Longitarsus curtus</name>
    <dbReference type="NCBI Taxonomy" id="1425521"/>
    <lineage>
        <taxon>Eukaryota</taxon>
        <taxon>Metazoa</taxon>
        <taxon>Ecdysozoa</taxon>
        <taxon>Arthropoda</taxon>
        <taxon>Hexapoda</taxon>
        <taxon>Insecta</taxon>
        <taxon>Pterygota</taxon>
        <taxon>Neoptera</taxon>
        <taxon>Endopterygota</taxon>
        <taxon>Coleoptera</taxon>
        <taxon>Polyphaga</taxon>
        <taxon>Cucujiformia</taxon>
        <taxon>Chrysomeloidea</taxon>
        <taxon>Chrysomelidae</taxon>
        <taxon>Galerucinae</taxon>
        <taxon>Alticini</taxon>
        <taxon>Longitarsus</taxon>
    </lineage>
</organism>
<keyword evidence="11 13" id="KW-0472">Membrane</keyword>
<evidence type="ECO:0000256" key="6">
    <source>
        <dbReference type="ARBA" id="ARBA00022692"/>
    </source>
</evidence>
<proteinExistence type="inferred from homology"/>
<dbReference type="GO" id="GO:0015078">
    <property type="term" value="F:proton transmembrane transporter activity"/>
    <property type="evidence" value="ECO:0007669"/>
    <property type="project" value="InterPro"/>
</dbReference>
<dbReference type="GO" id="GO:0045259">
    <property type="term" value="C:proton-transporting ATP synthase complex"/>
    <property type="evidence" value="ECO:0007669"/>
    <property type="project" value="UniProtKB-KW"/>
</dbReference>
<name>A0A3G1GSV2_9CUCU</name>
<gene>
    <name evidence="14" type="primary">atp8</name>
</gene>
<keyword evidence="6 12" id="KW-0812">Transmembrane</keyword>
<evidence type="ECO:0000256" key="11">
    <source>
        <dbReference type="ARBA" id="ARBA00023136"/>
    </source>
</evidence>
<dbReference type="EMBL" id="KX943501">
    <property type="protein sequence ID" value="APX40853.1"/>
    <property type="molecule type" value="Genomic_DNA"/>
</dbReference>
<geneLocation type="mitochondrion" evidence="14"/>
<evidence type="ECO:0000256" key="1">
    <source>
        <dbReference type="ARBA" id="ARBA00004304"/>
    </source>
</evidence>
<keyword evidence="4 12" id="KW-0813">Transport</keyword>